<gene>
    <name evidence="2" type="ORF">GCM10010411_01480</name>
</gene>
<proteinExistence type="predicted"/>
<protein>
    <recommendedName>
        <fullName evidence="1">TarS/TarP linker domain-containing protein</fullName>
    </recommendedName>
</protein>
<dbReference type="InterPro" id="IPR054028">
    <property type="entry name" value="TarS/TarP_linker"/>
</dbReference>
<dbReference type="Proteomes" id="UP001501509">
    <property type="component" value="Unassembled WGS sequence"/>
</dbReference>
<dbReference type="Pfam" id="PF22181">
    <property type="entry name" value="TarS_linker"/>
    <property type="match status" value="1"/>
</dbReference>
<evidence type="ECO:0000259" key="1">
    <source>
        <dbReference type="Pfam" id="PF22181"/>
    </source>
</evidence>
<keyword evidence="3" id="KW-1185">Reference proteome</keyword>
<dbReference type="RefSeq" id="WP_344536659.1">
    <property type="nucleotide sequence ID" value="NZ_BAAATD010000001.1"/>
</dbReference>
<evidence type="ECO:0000313" key="3">
    <source>
        <dbReference type="Proteomes" id="UP001501509"/>
    </source>
</evidence>
<feature type="domain" description="TarS/TarP linker" evidence="1">
    <location>
        <begin position="11"/>
        <end position="72"/>
    </location>
</feature>
<reference evidence="2 3" key="1">
    <citation type="journal article" date="2019" name="Int. J. Syst. Evol. Microbiol.">
        <title>The Global Catalogue of Microorganisms (GCM) 10K type strain sequencing project: providing services to taxonomists for standard genome sequencing and annotation.</title>
        <authorList>
            <consortium name="The Broad Institute Genomics Platform"/>
            <consortium name="The Broad Institute Genome Sequencing Center for Infectious Disease"/>
            <person name="Wu L."/>
            <person name="Ma J."/>
        </authorList>
    </citation>
    <scope>NUCLEOTIDE SEQUENCE [LARGE SCALE GENOMIC DNA]</scope>
    <source>
        <strain evidence="2 3">JCM 6833</strain>
    </source>
</reference>
<sequence>MTSDRSVLHDLLRVYDHRFLAMDGPQRDRLIQGTRQVLGEGLGDDARADLPVAYRLRAFCILHGLEDELERLIREEVEGVKAGAVVVGGRVYAVHPYLRGVPRQDADLTNEVGVEHRLDAVSWQGRKLRVRGHARIERIEARETKVEVLLRERHTGVEHRFHADPAADGGFEAVADLSASAVGPGRWDVHVAASALGVTRAARFGTIRGDRIKTEPQRRGLDGACTAKIYFTKGGHLAVLIRSDRRRSPLRTRLRRLSRRTLARHALSRWPLSRRS</sequence>
<organism evidence="2 3">
    <name type="scientific">Actinomadura fulvescens</name>
    <dbReference type="NCBI Taxonomy" id="46160"/>
    <lineage>
        <taxon>Bacteria</taxon>
        <taxon>Bacillati</taxon>
        <taxon>Actinomycetota</taxon>
        <taxon>Actinomycetes</taxon>
        <taxon>Streptosporangiales</taxon>
        <taxon>Thermomonosporaceae</taxon>
        <taxon>Actinomadura</taxon>
    </lineage>
</organism>
<accession>A0ABN3PAL1</accession>
<evidence type="ECO:0000313" key="2">
    <source>
        <dbReference type="EMBL" id="GAA2573510.1"/>
    </source>
</evidence>
<name>A0ABN3PAL1_9ACTN</name>
<comment type="caution">
    <text evidence="2">The sequence shown here is derived from an EMBL/GenBank/DDBJ whole genome shotgun (WGS) entry which is preliminary data.</text>
</comment>
<dbReference type="EMBL" id="BAAATD010000001">
    <property type="protein sequence ID" value="GAA2573510.1"/>
    <property type="molecule type" value="Genomic_DNA"/>
</dbReference>